<dbReference type="InterPro" id="IPR002589">
    <property type="entry name" value="Macro_dom"/>
</dbReference>
<dbReference type="CDD" id="cd02901">
    <property type="entry name" value="Macro_Poa1p-like"/>
    <property type="match status" value="1"/>
</dbReference>
<keyword evidence="3" id="KW-1185">Reference proteome</keyword>
<dbReference type="Proteomes" id="UP001186944">
    <property type="component" value="Unassembled WGS sequence"/>
</dbReference>
<dbReference type="PROSITE" id="PS51154">
    <property type="entry name" value="MACRO"/>
    <property type="match status" value="1"/>
</dbReference>
<dbReference type="PANTHER" id="PTHR12521">
    <property type="entry name" value="PROTEIN C6ORF130"/>
    <property type="match status" value="1"/>
</dbReference>
<dbReference type="GO" id="GO:0140291">
    <property type="term" value="P:peptidyl-glutamate ADP-deribosylation"/>
    <property type="evidence" value="ECO:0007669"/>
    <property type="project" value="TreeGrafter"/>
</dbReference>
<comment type="caution">
    <text evidence="2">The sequence shown here is derived from an EMBL/GenBank/DDBJ whole genome shotgun (WGS) entry which is preliminary data.</text>
</comment>
<sequence>FQLLQKTGDLFSCEDTESLAHCISEDCRMGKGIAVIFKKKFGDVQILKNQGKKTGEVAILKKGKRFIYYLVTKPKFQDKPTYDTLRSSLNAMKKHCITHNVTSVSMPRIGCGLDRLQWEEVSTMICEIFADTTMTITVYTLPP</sequence>
<organism evidence="2 3">
    <name type="scientific">Pinctada imbricata</name>
    <name type="common">Atlantic pearl-oyster</name>
    <name type="synonym">Pinctada martensii</name>
    <dbReference type="NCBI Taxonomy" id="66713"/>
    <lineage>
        <taxon>Eukaryota</taxon>
        <taxon>Metazoa</taxon>
        <taxon>Spiralia</taxon>
        <taxon>Lophotrochozoa</taxon>
        <taxon>Mollusca</taxon>
        <taxon>Bivalvia</taxon>
        <taxon>Autobranchia</taxon>
        <taxon>Pteriomorphia</taxon>
        <taxon>Pterioida</taxon>
        <taxon>Pterioidea</taxon>
        <taxon>Pteriidae</taxon>
        <taxon>Pinctada</taxon>
    </lineage>
</organism>
<dbReference type="EMBL" id="VSWD01000007">
    <property type="protein sequence ID" value="KAK3098050.1"/>
    <property type="molecule type" value="Genomic_DNA"/>
</dbReference>
<dbReference type="PANTHER" id="PTHR12521:SF0">
    <property type="entry name" value="ADP-RIBOSE GLYCOHYDROLASE OARD1"/>
    <property type="match status" value="1"/>
</dbReference>
<evidence type="ECO:0000259" key="1">
    <source>
        <dbReference type="PROSITE" id="PS51154"/>
    </source>
</evidence>
<dbReference type="InterPro" id="IPR050892">
    <property type="entry name" value="ADP-ribose_metab_enzymes"/>
</dbReference>
<gene>
    <name evidence="2" type="ORF">FSP39_015596</name>
</gene>
<proteinExistence type="predicted"/>
<accession>A0AA88Y9K9</accession>
<dbReference type="Pfam" id="PF01661">
    <property type="entry name" value="Macro"/>
    <property type="match status" value="1"/>
</dbReference>
<dbReference type="Gene3D" id="3.40.220.10">
    <property type="entry name" value="Leucine Aminopeptidase, subunit E, domain 1"/>
    <property type="match status" value="1"/>
</dbReference>
<feature type="domain" description="Macro" evidence="1">
    <location>
        <begin position="1"/>
        <end position="143"/>
    </location>
</feature>
<dbReference type="AlphaFoldDB" id="A0AA88Y9K9"/>
<dbReference type="SMART" id="SM00506">
    <property type="entry name" value="A1pp"/>
    <property type="match status" value="1"/>
</dbReference>
<dbReference type="SUPFAM" id="SSF52949">
    <property type="entry name" value="Macro domain-like"/>
    <property type="match status" value="1"/>
</dbReference>
<protein>
    <recommendedName>
        <fullName evidence="1">Macro domain-containing protein</fullName>
    </recommendedName>
</protein>
<dbReference type="InterPro" id="IPR043472">
    <property type="entry name" value="Macro_dom-like"/>
</dbReference>
<reference evidence="2" key="1">
    <citation type="submission" date="2019-08" db="EMBL/GenBank/DDBJ databases">
        <title>The improved chromosome-level genome for the pearl oyster Pinctada fucata martensii using PacBio sequencing and Hi-C.</title>
        <authorList>
            <person name="Zheng Z."/>
        </authorList>
    </citation>
    <scope>NUCLEOTIDE SEQUENCE</scope>
    <source>
        <strain evidence="2">ZZ-2019</strain>
        <tissue evidence="2">Adductor muscle</tissue>
    </source>
</reference>
<feature type="non-terminal residue" evidence="2">
    <location>
        <position position="1"/>
    </location>
</feature>
<evidence type="ECO:0000313" key="2">
    <source>
        <dbReference type="EMBL" id="KAK3098050.1"/>
    </source>
</evidence>
<name>A0AA88Y9K9_PINIB</name>
<evidence type="ECO:0000313" key="3">
    <source>
        <dbReference type="Proteomes" id="UP001186944"/>
    </source>
</evidence>